<evidence type="ECO:0000256" key="1">
    <source>
        <dbReference type="ARBA" id="ARBA00006987"/>
    </source>
</evidence>
<dbReference type="Gene3D" id="3.40.190.150">
    <property type="entry name" value="Bordetella uptake gene, domain 1"/>
    <property type="match status" value="1"/>
</dbReference>
<dbReference type="PROSITE" id="PS51318">
    <property type="entry name" value="TAT"/>
    <property type="match status" value="1"/>
</dbReference>
<dbReference type="PANTHER" id="PTHR42928">
    <property type="entry name" value="TRICARBOXYLATE-BINDING PROTEIN"/>
    <property type="match status" value="1"/>
</dbReference>
<organism evidence="3 4">
    <name type="scientific">Variovorax ginsengisoli</name>
    <dbReference type="NCBI Taxonomy" id="363844"/>
    <lineage>
        <taxon>Bacteria</taxon>
        <taxon>Pseudomonadati</taxon>
        <taxon>Pseudomonadota</taxon>
        <taxon>Betaproteobacteria</taxon>
        <taxon>Burkholderiales</taxon>
        <taxon>Comamonadaceae</taxon>
        <taxon>Variovorax</taxon>
    </lineage>
</organism>
<dbReference type="InterPro" id="IPR006311">
    <property type="entry name" value="TAT_signal"/>
</dbReference>
<evidence type="ECO:0000313" key="4">
    <source>
        <dbReference type="Proteomes" id="UP001169027"/>
    </source>
</evidence>
<dbReference type="Pfam" id="PF03401">
    <property type="entry name" value="TctC"/>
    <property type="match status" value="1"/>
</dbReference>
<reference evidence="3" key="1">
    <citation type="submission" date="2023-06" db="EMBL/GenBank/DDBJ databases">
        <authorList>
            <person name="Jiang Y."/>
            <person name="Liu Q."/>
        </authorList>
    </citation>
    <scope>NUCLEOTIDE SEQUENCE</scope>
    <source>
        <strain evidence="3">CGMCC 1.12090</strain>
    </source>
</reference>
<feature type="signal peptide" evidence="2">
    <location>
        <begin position="1"/>
        <end position="28"/>
    </location>
</feature>
<name>A0ABT8S6A9_9BURK</name>
<dbReference type="RefSeq" id="WP_301810877.1">
    <property type="nucleotide sequence ID" value="NZ_JAUJZH010000010.1"/>
</dbReference>
<comment type="similarity">
    <text evidence="1">Belongs to the UPF0065 (bug) family.</text>
</comment>
<accession>A0ABT8S6A9</accession>
<dbReference type="PANTHER" id="PTHR42928:SF5">
    <property type="entry name" value="BLR1237 PROTEIN"/>
    <property type="match status" value="1"/>
</dbReference>
<dbReference type="PIRSF" id="PIRSF017082">
    <property type="entry name" value="YflP"/>
    <property type="match status" value="1"/>
</dbReference>
<sequence>MKNPRRQMLALALCAAAAGAAGPGWAQAWPTKPITLVVAYPAGGDTDALARLFAEKLSARVGQPVVVDNRPGASGVIGSSFVAKAPADGYTLLVAPSTFSIAQIVLKTGAGAGYDVVNGFTPIIQTAMMPLFLVSGPGSGAKNLKDMVAAAKRSPDLSYASPGSGSPMHILGEMFNKSAGLNIKHVPYKGVAPAINDVLGGHVPLTAVTYGPIAPYLPSGKVTPLAVADKARSPLAPNVPTLAELGYKDIEVMAWNGIFGPKGLSPEIVKTLNGHFNEILKMPDVAAKMAVFGALPLGGTPETLGKTNAADFERFGRVIKELGIQAD</sequence>
<keyword evidence="2" id="KW-0732">Signal</keyword>
<feature type="chain" id="PRO_5046942322" evidence="2">
    <location>
        <begin position="29"/>
        <end position="327"/>
    </location>
</feature>
<evidence type="ECO:0000256" key="2">
    <source>
        <dbReference type="SAM" id="SignalP"/>
    </source>
</evidence>
<dbReference type="SUPFAM" id="SSF53850">
    <property type="entry name" value="Periplasmic binding protein-like II"/>
    <property type="match status" value="1"/>
</dbReference>
<dbReference type="EMBL" id="JAUKVY010000010">
    <property type="protein sequence ID" value="MDO1533747.1"/>
    <property type="molecule type" value="Genomic_DNA"/>
</dbReference>
<dbReference type="Proteomes" id="UP001169027">
    <property type="component" value="Unassembled WGS sequence"/>
</dbReference>
<dbReference type="Gene3D" id="3.40.190.10">
    <property type="entry name" value="Periplasmic binding protein-like II"/>
    <property type="match status" value="1"/>
</dbReference>
<keyword evidence="4" id="KW-1185">Reference proteome</keyword>
<protein>
    <submittedName>
        <fullName evidence="3">Tripartite tricarboxylate transporter substrate binding protein</fullName>
    </submittedName>
</protein>
<proteinExistence type="inferred from homology"/>
<dbReference type="InterPro" id="IPR042100">
    <property type="entry name" value="Bug_dom1"/>
</dbReference>
<evidence type="ECO:0000313" key="3">
    <source>
        <dbReference type="EMBL" id="MDO1533747.1"/>
    </source>
</evidence>
<gene>
    <name evidence="3" type="ORF">Q2T77_15755</name>
</gene>
<dbReference type="InterPro" id="IPR005064">
    <property type="entry name" value="BUG"/>
</dbReference>
<dbReference type="CDD" id="cd07012">
    <property type="entry name" value="PBP2_Bug_TTT"/>
    <property type="match status" value="1"/>
</dbReference>
<comment type="caution">
    <text evidence="3">The sequence shown here is derived from an EMBL/GenBank/DDBJ whole genome shotgun (WGS) entry which is preliminary data.</text>
</comment>